<dbReference type="Pfam" id="PF11346">
    <property type="entry name" value="DUF3149"/>
    <property type="match status" value="1"/>
</dbReference>
<keyword evidence="1" id="KW-0472">Membrane</keyword>
<reference evidence="2 3" key="1">
    <citation type="submission" date="2020-10" db="EMBL/GenBank/DDBJ databases">
        <title>The genome sequence of Chitinilyticum litopenaei 4Y14.</title>
        <authorList>
            <person name="Liu Y."/>
        </authorList>
    </citation>
    <scope>NUCLEOTIDE SEQUENCE [LARGE SCALE GENOMIC DNA]</scope>
    <source>
        <strain evidence="2 3">4Y14</strain>
    </source>
</reference>
<gene>
    <name evidence="2" type="ORF">INR99_15560</name>
</gene>
<dbReference type="Proteomes" id="UP000604481">
    <property type="component" value="Unassembled WGS sequence"/>
</dbReference>
<accession>A0A8J7FPI1</accession>
<keyword evidence="1" id="KW-1133">Transmembrane helix</keyword>
<protein>
    <submittedName>
        <fullName evidence="2">DUF3149 domain-containing protein</fullName>
    </submittedName>
</protein>
<sequence>MENSPLQALFTSDIGLLSLFTIGFVIVMAIYLFFFVRRHIREDSQKQQNQQR</sequence>
<dbReference type="RefSeq" id="WP_194117304.1">
    <property type="nucleotide sequence ID" value="NZ_JADFUA010000013.1"/>
</dbReference>
<organism evidence="2 3">
    <name type="scientific">Chitinilyticum piscinae</name>
    <dbReference type="NCBI Taxonomy" id="2866724"/>
    <lineage>
        <taxon>Bacteria</taxon>
        <taxon>Pseudomonadati</taxon>
        <taxon>Pseudomonadota</taxon>
        <taxon>Betaproteobacteria</taxon>
        <taxon>Neisseriales</taxon>
        <taxon>Chitinibacteraceae</taxon>
        <taxon>Chitinilyticum</taxon>
    </lineage>
</organism>
<evidence type="ECO:0000313" key="3">
    <source>
        <dbReference type="Proteomes" id="UP000604481"/>
    </source>
</evidence>
<evidence type="ECO:0000256" key="1">
    <source>
        <dbReference type="SAM" id="Phobius"/>
    </source>
</evidence>
<keyword evidence="1" id="KW-0812">Transmembrane</keyword>
<dbReference type="EMBL" id="JADFUA010000013">
    <property type="protein sequence ID" value="MBE9610756.1"/>
    <property type="molecule type" value="Genomic_DNA"/>
</dbReference>
<feature type="transmembrane region" description="Helical" evidence="1">
    <location>
        <begin position="14"/>
        <end position="36"/>
    </location>
</feature>
<keyword evidence="3" id="KW-1185">Reference proteome</keyword>
<dbReference type="AlphaFoldDB" id="A0A8J7FPI1"/>
<evidence type="ECO:0000313" key="2">
    <source>
        <dbReference type="EMBL" id="MBE9610756.1"/>
    </source>
</evidence>
<dbReference type="InterPro" id="IPR021494">
    <property type="entry name" value="DUF3149"/>
</dbReference>
<proteinExistence type="predicted"/>
<name>A0A8J7FPI1_9NEIS</name>
<comment type="caution">
    <text evidence="2">The sequence shown here is derived from an EMBL/GenBank/DDBJ whole genome shotgun (WGS) entry which is preliminary data.</text>
</comment>